<accession>C6JRI0</accession>
<dbReference type="ExpressionAtlas" id="C6JRI0">
    <property type="expression patterns" value="baseline"/>
</dbReference>
<dbReference type="PANTHER" id="PTHR33087">
    <property type="entry name" value="OS07G0539200 PROTEIN"/>
    <property type="match status" value="1"/>
</dbReference>
<organism evidence="3">
    <name type="scientific">Sorghum bicolor</name>
    <name type="common">Sorghum</name>
    <name type="synonym">Sorghum vulgare</name>
    <dbReference type="NCBI Taxonomy" id="4558"/>
    <lineage>
        <taxon>Eukaryota</taxon>
        <taxon>Viridiplantae</taxon>
        <taxon>Streptophyta</taxon>
        <taxon>Embryophyta</taxon>
        <taxon>Tracheophyta</taxon>
        <taxon>Spermatophyta</taxon>
        <taxon>Magnoliopsida</taxon>
        <taxon>Liliopsida</taxon>
        <taxon>Poales</taxon>
        <taxon>Poaceae</taxon>
        <taxon>PACMAD clade</taxon>
        <taxon>Panicoideae</taxon>
        <taxon>Andropogonodae</taxon>
        <taxon>Andropogoneae</taxon>
        <taxon>Sorghinae</taxon>
        <taxon>Sorghum</taxon>
    </lineage>
</organism>
<dbReference type="InterPro" id="IPR053253">
    <property type="entry name" value="Sex_diff_modulator"/>
</dbReference>
<feature type="region of interest" description="Disordered" evidence="1">
    <location>
        <begin position="334"/>
        <end position="355"/>
    </location>
</feature>
<sequence length="822" mass="89371">MAWLRSRINWLHDGDANTKLFHLHARQRKRKNFIGKIVSDRLPGWKADLMTRAGRRVLVQFVLTGMLTYLAMAIDLPPWAIKAVDKIQRGFLWRGRKDAKELFFLDWWARASSSTTIELTKQGTRSRLPASRRPLVHQPHVGACPWFDGHHHPSPASAGFPHPPGAGFSQGRSKAERWCDASPPPAADGPFLAPSFRDVLLSGDAPSSSVPAQSVVKKVLLPPKVIPRARPRPVPNVSNPDTDGWQRYESRRARKQRLRESSRPRRPVPEDLRGRCFNCFSSSHRAAACRAEPRCFKCRRDRASRFSLCGAQEDPALCGASQAPRLATEGYGCLIPKDGPPGQDGDDSGEPPQAAATLDGSLVHSAGLTARHRRVIDRSAKMARAEDDLRCALSVSIVGDLANLSVDALADELARRHELPIEELKFHRLKQDDYLLVLPNEATAVRIFNEGRPLHLPPFMLCFRRWSRLKDASAVVLPSLVDVELSGVPAHAWELETAEHLLDEWCWVRELHPDTVNRRDYSFRLKAWCSQPELIPADMELVIVEPPLLSEEDPPRKRALKYDIKIASSLALSPGVDEAPPPPPPGNDSGHGRRRRRRRAPVPAESVALDPAGPEGAPRVSVHHRLGSGPVSQVHVAADAGLADGVHGSTSKSVHAASASSIPPSQQAAIDDMAATVIMPWFADGDTIPEMSDTSIWMSGGGRDPLALLPDSPTPAESVALDPCVPDAAIYEPMGSVSTHLPVVADAAAQPEPTTSPSVLSAQEVGGPAAQPVPAFSPARQIDDALGGSLEATHFLCIPASVPGNVFEAPRRGAAPDPLHNA</sequence>
<feature type="compositionally biased region" description="Polar residues" evidence="1">
    <location>
        <begin position="752"/>
        <end position="761"/>
    </location>
</feature>
<reference evidence="3" key="1">
    <citation type="journal article" date="2009" name="Nature">
        <title>The Sorghum bicolor genome and the diversification of grasses.</title>
        <authorList>
            <person name="Paterson A.H."/>
            <person name="Bowers J.E."/>
            <person name="Bruggmann R."/>
            <person name="Dubchak I."/>
            <person name="Grimwood J."/>
            <person name="Gundlach H."/>
            <person name="Haberer G."/>
            <person name="Hellsten U."/>
            <person name="Mitros T."/>
            <person name="Poliakov A."/>
            <person name="Schmutz J."/>
            <person name="Spannagl M."/>
            <person name="Tang H."/>
            <person name="Wang X."/>
            <person name="Wicker T."/>
            <person name="Bharti A.K."/>
            <person name="Chapman J."/>
            <person name="Feltus F.A."/>
            <person name="Gowik U."/>
            <person name="Grigoriev I.V."/>
            <person name="Lyons E."/>
            <person name="Maher C.A."/>
            <person name="Martis M."/>
            <person name="Narechania A."/>
            <person name="Otillar R.P."/>
            <person name="Penning B.W."/>
            <person name="Salamov A.A."/>
            <person name="Wang Y."/>
            <person name="Zhang L."/>
            <person name="Carpita N.C."/>
            <person name="Freeling M."/>
            <person name="Gingle A.R."/>
            <person name="Hash C.T."/>
            <person name="Keller B."/>
            <person name="Klein P."/>
            <person name="Kresovich S."/>
            <person name="McCann M.C."/>
            <person name="Ming R."/>
            <person name="Peterson D.G."/>
            <person name="Mehboob-ur-Rahman"/>
            <person name="Ware D."/>
            <person name="Westhoff P."/>
            <person name="Mayer K.F."/>
            <person name="Messing J."/>
            <person name="Rokhsar D.S."/>
        </authorList>
    </citation>
    <scope>NUCLEOTIDE SEQUENCE [LARGE SCALE GENOMIC DNA]</scope>
</reference>
<protein>
    <recommendedName>
        <fullName evidence="4">DUF4283 domain-containing protein</fullName>
    </recommendedName>
</protein>
<feature type="transmembrane region" description="Helical" evidence="2">
    <location>
        <begin position="57"/>
        <end position="80"/>
    </location>
</feature>
<feature type="region of interest" description="Disordered" evidence="1">
    <location>
        <begin position="749"/>
        <end position="771"/>
    </location>
</feature>
<dbReference type="EMBL" id="GL002604">
    <property type="protein sequence ID" value="EES20116.1"/>
    <property type="molecule type" value="Genomic_DNA"/>
</dbReference>
<feature type="region of interest" description="Disordered" evidence="1">
    <location>
        <begin position="226"/>
        <end position="267"/>
    </location>
</feature>
<keyword evidence="2" id="KW-0472">Membrane</keyword>
<evidence type="ECO:0000256" key="2">
    <source>
        <dbReference type="SAM" id="Phobius"/>
    </source>
</evidence>
<evidence type="ECO:0000313" key="3">
    <source>
        <dbReference type="EMBL" id="EES20116.1"/>
    </source>
</evidence>
<evidence type="ECO:0008006" key="4">
    <source>
        <dbReference type="Google" id="ProtNLM"/>
    </source>
</evidence>
<keyword evidence="2" id="KW-1133">Transmembrane helix</keyword>
<feature type="compositionally biased region" description="Basic and acidic residues" evidence="1">
    <location>
        <begin position="258"/>
        <end position="267"/>
    </location>
</feature>
<evidence type="ECO:0000256" key="1">
    <source>
        <dbReference type="SAM" id="MobiDB-lite"/>
    </source>
</evidence>
<dbReference type="PANTHER" id="PTHR33087:SF51">
    <property type="entry name" value="CCHC-TYPE DOMAIN-CONTAINING PROTEIN"/>
    <property type="match status" value="1"/>
</dbReference>
<dbReference type="HOGENOM" id="CLU_344326_0_0_1"/>
<proteinExistence type="predicted"/>
<feature type="region of interest" description="Disordered" evidence="1">
    <location>
        <begin position="155"/>
        <end position="184"/>
    </location>
</feature>
<keyword evidence="2" id="KW-0812">Transmembrane</keyword>
<feature type="region of interest" description="Disordered" evidence="1">
    <location>
        <begin position="573"/>
        <end position="621"/>
    </location>
</feature>
<name>C6JRI0_SORBI</name>
<gene>
    <name evidence="3" type="primary">Sb0010s003460</name>
    <name evidence="3" type="ORF">SORBIDRAFT_0010s003460</name>
</gene>
<dbReference type="AlphaFoldDB" id="C6JRI0"/>